<dbReference type="EMBL" id="LWRY01000040">
    <property type="protein sequence ID" value="OCX74383.1"/>
    <property type="molecule type" value="Genomic_DNA"/>
</dbReference>
<dbReference type="InterPro" id="IPR020816">
    <property type="entry name" value="Histone-like_DNA-bd_CS"/>
</dbReference>
<dbReference type="GO" id="GO:0030527">
    <property type="term" value="F:structural constituent of chromatin"/>
    <property type="evidence" value="ECO:0007669"/>
    <property type="project" value="InterPro"/>
</dbReference>
<dbReference type="PANTHER" id="PTHR33175">
    <property type="entry name" value="DNA-BINDING PROTEIN HU"/>
    <property type="match status" value="1"/>
</dbReference>
<dbReference type="Gene3D" id="4.10.520.10">
    <property type="entry name" value="IHF-like DNA-binding proteins"/>
    <property type="match status" value="1"/>
</dbReference>
<dbReference type="Pfam" id="PF00216">
    <property type="entry name" value="Bac_DNA_binding"/>
    <property type="match status" value="1"/>
</dbReference>
<dbReference type="InterPro" id="IPR000119">
    <property type="entry name" value="Hist_DNA-bd"/>
</dbReference>
<protein>
    <submittedName>
        <fullName evidence="6">DNA-binding protein</fullName>
    </submittedName>
</protein>
<dbReference type="InterPro" id="IPR010992">
    <property type="entry name" value="IHF-like_DNA-bd_dom_sf"/>
</dbReference>
<dbReference type="Proteomes" id="UP000095008">
    <property type="component" value="Unassembled WGS sequence"/>
</dbReference>
<evidence type="ECO:0000256" key="4">
    <source>
        <dbReference type="RuleBase" id="RU003939"/>
    </source>
</evidence>
<dbReference type="STRING" id="930.GCA_002079865_04053"/>
<dbReference type="PROSITE" id="PS00045">
    <property type="entry name" value="HISTONE_LIKE"/>
    <property type="match status" value="1"/>
</dbReference>
<keyword evidence="2" id="KW-0226">DNA condensation</keyword>
<evidence type="ECO:0000313" key="6">
    <source>
        <dbReference type="EMBL" id="OCX74383.1"/>
    </source>
</evidence>
<dbReference type="PRINTS" id="PR01727">
    <property type="entry name" value="DNABINDINGHU"/>
</dbReference>
<organism evidence="6 8">
    <name type="scientific">Acidithiobacillus thiooxidans</name>
    <name type="common">Thiobacillus thiooxidans</name>
    <dbReference type="NCBI Taxonomy" id="930"/>
    <lineage>
        <taxon>Bacteria</taxon>
        <taxon>Pseudomonadati</taxon>
        <taxon>Pseudomonadota</taxon>
        <taxon>Acidithiobacillia</taxon>
        <taxon>Acidithiobacillales</taxon>
        <taxon>Acidithiobacillaceae</taxon>
        <taxon>Acidithiobacillus</taxon>
    </lineage>
</organism>
<dbReference type="Proteomes" id="UP000094893">
    <property type="component" value="Unassembled WGS sequence"/>
</dbReference>
<comment type="caution">
    <text evidence="6">The sequence shown here is derived from an EMBL/GenBank/DDBJ whole genome shotgun (WGS) entry which is preliminary data.</text>
</comment>
<keyword evidence="3 6" id="KW-0238">DNA-binding</keyword>
<proteinExistence type="inferred from homology"/>
<dbReference type="SUPFAM" id="SSF47729">
    <property type="entry name" value="IHF-like DNA-binding proteins"/>
    <property type="match status" value="1"/>
</dbReference>
<evidence type="ECO:0000256" key="1">
    <source>
        <dbReference type="ARBA" id="ARBA00010529"/>
    </source>
</evidence>
<dbReference type="RefSeq" id="WP_024895315.1">
    <property type="nucleotide sequence ID" value="NZ_JAAVXF010000274.1"/>
</dbReference>
<dbReference type="SMART" id="SM00411">
    <property type="entry name" value="BHL"/>
    <property type="match status" value="1"/>
</dbReference>
<reference evidence="6 7" key="1">
    <citation type="journal article" date="2016" name="Int. J. Mol. Sci.">
        <title>Comparative genomics of the extreme acidophile Acidithiobacillus thiooxidans reveals intraspecific divergence and niche adaptation.</title>
        <authorList>
            <person name="Zhang X."/>
            <person name="Feng X."/>
            <person name="Tao J."/>
            <person name="Ma L."/>
            <person name="Xiao Y."/>
            <person name="Liang Y."/>
            <person name="Liu X."/>
            <person name="Yin H."/>
        </authorList>
    </citation>
    <scope>NUCLEOTIDE SEQUENCE [LARGE SCALE GENOMIC DNA]</scope>
    <source>
        <strain evidence="5 7">A02</strain>
        <strain evidence="6">DXS-W</strain>
    </source>
</reference>
<evidence type="ECO:0000313" key="5">
    <source>
        <dbReference type="EMBL" id="OCX72530.1"/>
    </source>
</evidence>
<accession>A0A1C2IEK5</accession>
<sequence>MNKSEFVAALALHGAMSKADAEKCYQVFRHTLETELLVAGKITFPGFCSVEIVDKPARKARNPATGQEIEVPAKKSIKFKAGKEFVDKVNH</sequence>
<gene>
    <name evidence="6" type="ORF">A6M23_06245</name>
    <name evidence="5" type="ORF">A6P07_09630</name>
</gene>
<name>A0A1C2IEK5_ACITH</name>
<evidence type="ECO:0000313" key="7">
    <source>
        <dbReference type="Proteomes" id="UP000094893"/>
    </source>
</evidence>
<dbReference type="PANTHER" id="PTHR33175:SF3">
    <property type="entry name" value="DNA-BINDING PROTEIN HU-BETA"/>
    <property type="match status" value="1"/>
</dbReference>
<dbReference type="OrthoDB" id="9799835at2"/>
<dbReference type="GO" id="GO:0003677">
    <property type="term" value="F:DNA binding"/>
    <property type="evidence" value="ECO:0007669"/>
    <property type="project" value="UniProtKB-KW"/>
</dbReference>
<dbReference type="AlphaFoldDB" id="A0A1C2IEK5"/>
<evidence type="ECO:0000313" key="8">
    <source>
        <dbReference type="Proteomes" id="UP000095008"/>
    </source>
</evidence>
<comment type="similarity">
    <text evidence="1 4">Belongs to the bacterial histone-like protein family.</text>
</comment>
<evidence type="ECO:0000256" key="2">
    <source>
        <dbReference type="ARBA" id="ARBA00023067"/>
    </source>
</evidence>
<dbReference type="GO" id="GO:0030261">
    <property type="term" value="P:chromosome condensation"/>
    <property type="evidence" value="ECO:0007669"/>
    <property type="project" value="UniProtKB-KW"/>
</dbReference>
<dbReference type="CDD" id="cd13831">
    <property type="entry name" value="HU"/>
    <property type="match status" value="1"/>
</dbReference>
<evidence type="ECO:0000256" key="3">
    <source>
        <dbReference type="ARBA" id="ARBA00023125"/>
    </source>
</evidence>
<dbReference type="GO" id="GO:0005829">
    <property type="term" value="C:cytosol"/>
    <property type="evidence" value="ECO:0007669"/>
    <property type="project" value="TreeGrafter"/>
</dbReference>
<keyword evidence="8" id="KW-1185">Reference proteome</keyword>
<dbReference type="EMBL" id="LWSA01000141">
    <property type="protein sequence ID" value="OCX72530.1"/>
    <property type="molecule type" value="Genomic_DNA"/>
</dbReference>